<dbReference type="InterPro" id="IPR050360">
    <property type="entry name" value="MFS_Sugar_Transporters"/>
</dbReference>
<dbReference type="EMBL" id="DF933846">
    <property type="protein sequence ID" value="GAM43545.1"/>
    <property type="molecule type" value="Genomic_DNA"/>
</dbReference>
<dbReference type="PANTHER" id="PTHR48022">
    <property type="entry name" value="PLASTIDIC GLUCOSE TRANSPORTER 4"/>
    <property type="match status" value="1"/>
</dbReference>
<evidence type="ECO:0000256" key="4">
    <source>
        <dbReference type="ARBA" id="ARBA00022692"/>
    </source>
</evidence>
<reference evidence="11" key="1">
    <citation type="journal article" date="2015" name="Genome Announc.">
        <title>Draft genome sequence of Talaromyces cellulolyticus strain Y-94, a source of lignocellulosic biomass-degrading enzymes.</title>
        <authorList>
            <person name="Fujii T."/>
            <person name="Koike H."/>
            <person name="Sawayama S."/>
            <person name="Yano S."/>
            <person name="Inoue H."/>
        </authorList>
    </citation>
    <scope>NUCLEOTIDE SEQUENCE [LARGE SCALE GENOMIC DNA]</scope>
    <source>
        <strain evidence="11">Y-94</strain>
    </source>
</reference>
<dbReference type="Proteomes" id="UP000053095">
    <property type="component" value="Unassembled WGS sequence"/>
</dbReference>
<comment type="similarity">
    <text evidence="2 7">Belongs to the major facilitator superfamily. Sugar transporter (TC 2.A.1.1) family.</text>
</comment>
<keyword evidence="11" id="KW-1185">Reference proteome</keyword>
<dbReference type="InterPro" id="IPR020846">
    <property type="entry name" value="MFS_dom"/>
</dbReference>
<feature type="domain" description="Major facilitator superfamily (MFS) profile" evidence="9">
    <location>
        <begin position="18"/>
        <end position="459"/>
    </location>
</feature>
<dbReference type="PROSITE" id="PS50850">
    <property type="entry name" value="MFS"/>
    <property type="match status" value="1"/>
</dbReference>
<dbReference type="InterPro" id="IPR005829">
    <property type="entry name" value="Sugar_transporter_CS"/>
</dbReference>
<name>A0A0B8MZC7_TALPI</name>
<dbReference type="InterPro" id="IPR036259">
    <property type="entry name" value="MFS_trans_sf"/>
</dbReference>
<proteinExistence type="inferred from homology"/>
<dbReference type="NCBIfam" id="TIGR00879">
    <property type="entry name" value="SP"/>
    <property type="match status" value="1"/>
</dbReference>
<dbReference type="AlphaFoldDB" id="A0A0B8MZC7"/>
<organism evidence="10 11">
    <name type="scientific">Talaromyces pinophilus</name>
    <name type="common">Penicillium pinophilum</name>
    <dbReference type="NCBI Taxonomy" id="128442"/>
    <lineage>
        <taxon>Eukaryota</taxon>
        <taxon>Fungi</taxon>
        <taxon>Dikarya</taxon>
        <taxon>Ascomycota</taxon>
        <taxon>Pezizomycotina</taxon>
        <taxon>Eurotiomycetes</taxon>
        <taxon>Eurotiomycetidae</taxon>
        <taxon>Eurotiales</taxon>
        <taxon>Trichocomaceae</taxon>
        <taxon>Talaromyces</taxon>
        <taxon>Talaromyces sect. Talaromyces</taxon>
    </lineage>
</organism>
<comment type="subcellular location">
    <subcellularLocation>
        <location evidence="1">Membrane</location>
        <topology evidence="1">Multi-pass membrane protein</topology>
    </subcellularLocation>
</comment>
<feature type="transmembrane region" description="Helical" evidence="8">
    <location>
        <begin position="406"/>
        <end position="429"/>
    </location>
</feature>
<feature type="transmembrane region" description="Helical" evidence="8">
    <location>
        <begin position="435"/>
        <end position="455"/>
    </location>
</feature>
<evidence type="ECO:0000256" key="6">
    <source>
        <dbReference type="ARBA" id="ARBA00023136"/>
    </source>
</evidence>
<evidence type="ECO:0000256" key="2">
    <source>
        <dbReference type="ARBA" id="ARBA00010992"/>
    </source>
</evidence>
<evidence type="ECO:0000256" key="8">
    <source>
        <dbReference type="SAM" id="Phobius"/>
    </source>
</evidence>
<keyword evidence="3 7" id="KW-0813">Transport</keyword>
<evidence type="ECO:0000256" key="7">
    <source>
        <dbReference type="RuleBase" id="RU003346"/>
    </source>
</evidence>
<dbReference type="InterPro" id="IPR003663">
    <property type="entry name" value="Sugar/inositol_transpt"/>
</dbReference>
<evidence type="ECO:0000256" key="1">
    <source>
        <dbReference type="ARBA" id="ARBA00004141"/>
    </source>
</evidence>
<protein>
    <submittedName>
        <fullName evidence="10">Monosaccharide transporter</fullName>
    </submittedName>
</protein>
<evidence type="ECO:0000256" key="5">
    <source>
        <dbReference type="ARBA" id="ARBA00022989"/>
    </source>
</evidence>
<feature type="transmembrane region" description="Helical" evidence="8">
    <location>
        <begin position="150"/>
        <end position="169"/>
    </location>
</feature>
<dbReference type="Pfam" id="PF00083">
    <property type="entry name" value="Sugar_tr"/>
    <property type="match status" value="1"/>
</dbReference>
<dbReference type="PROSITE" id="PS00217">
    <property type="entry name" value="SUGAR_TRANSPORT_2"/>
    <property type="match status" value="1"/>
</dbReference>
<keyword evidence="5 8" id="KW-1133">Transmembrane helix</keyword>
<dbReference type="GO" id="GO:0005351">
    <property type="term" value="F:carbohydrate:proton symporter activity"/>
    <property type="evidence" value="ECO:0007669"/>
    <property type="project" value="TreeGrafter"/>
</dbReference>
<evidence type="ECO:0000313" key="10">
    <source>
        <dbReference type="EMBL" id="GAM43545.1"/>
    </source>
</evidence>
<dbReference type="GO" id="GO:0016020">
    <property type="term" value="C:membrane"/>
    <property type="evidence" value="ECO:0007669"/>
    <property type="project" value="UniProtKB-SubCell"/>
</dbReference>
<feature type="transmembrane region" description="Helical" evidence="8">
    <location>
        <begin position="312"/>
        <end position="332"/>
    </location>
</feature>
<feature type="transmembrane region" description="Helical" evidence="8">
    <location>
        <begin position="375"/>
        <end position="394"/>
    </location>
</feature>
<accession>A0A0B8MZC7</accession>
<feature type="transmembrane region" description="Helical" evidence="8">
    <location>
        <begin position="181"/>
        <end position="203"/>
    </location>
</feature>
<dbReference type="GO" id="GO:0015793">
    <property type="term" value="P:glycerol transmembrane transport"/>
    <property type="evidence" value="ECO:0007669"/>
    <property type="project" value="TreeGrafter"/>
</dbReference>
<dbReference type="InterPro" id="IPR005828">
    <property type="entry name" value="MFS_sugar_transport-like"/>
</dbReference>
<feature type="transmembrane region" description="Helical" evidence="8">
    <location>
        <begin position="341"/>
        <end position="363"/>
    </location>
</feature>
<feature type="transmembrane region" description="Helical" evidence="8">
    <location>
        <begin position="61"/>
        <end position="81"/>
    </location>
</feature>
<gene>
    <name evidence="10" type="ORF">TCE0_050f18439</name>
</gene>
<keyword evidence="6 8" id="KW-0472">Membrane</keyword>
<dbReference type="Gene3D" id="1.20.1250.20">
    <property type="entry name" value="MFS general substrate transporter like domains"/>
    <property type="match status" value="1"/>
</dbReference>
<evidence type="ECO:0000313" key="11">
    <source>
        <dbReference type="Proteomes" id="UP000053095"/>
    </source>
</evidence>
<evidence type="ECO:0000256" key="3">
    <source>
        <dbReference type="ARBA" id="ARBA00022448"/>
    </source>
</evidence>
<evidence type="ECO:0000259" key="9">
    <source>
        <dbReference type="PROSITE" id="PS50850"/>
    </source>
</evidence>
<dbReference type="PRINTS" id="PR00171">
    <property type="entry name" value="SUGRTRNSPORT"/>
</dbReference>
<keyword evidence="4 8" id="KW-0812">Transmembrane</keyword>
<dbReference type="PANTHER" id="PTHR48022:SF69">
    <property type="entry name" value="SUGAR TRANSPORTER"/>
    <property type="match status" value="1"/>
</dbReference>
<dbReference type="FunFam" id="1.20.1250.20:FF:000061">
    <property type="entry name" value="MFS sugar transporter"/>
    <property type="match status" value="1"/>
</dbReference>
<feature type="transmembrane region" description="Helical" evidence="8">
    <location>
        <begin position="282"/>
        <end position="300"/>
    </location>
</feature>
<dbReference type="SUPFAM" id="SSF103473">
    <property type="entry name" value="MFS general substrate transporter"/>
    <property type="match status" value="1"/>
</dbReference>
<feature type="transmembrane region" description="Helical" evidence="8">
    <location>
        <begin position="90"/>
        <end position="108"/>
    </location>
</feature>
<sequence>MAVPQFAGMSGKKLSWSISTIATLGFLLFGYDQGVMSGIISAKPFNTVFTATDGNSTMQGTVTALYEIGCLFGAMFILWFGDWLGRRKSVMLGAAIMILGVVIQVTSYPGHVPLAQFIVGRIVTGVGNGINTSTIPTYQAECSRTTNRGLLICIEGGVIAFGTLIAYWIDFGASYGPDDLTWRFPIAFQIVFGLGIIAGMAFLPESPRWLFMRERYQEGEAVIAALMNEETNSHGVQLQKTLVLDSIRASGQMGKSTPLSAVFTGGKTQHFRRMLLGASSQLMQQIGGCNAVIYYFPILFEKSIGQTHTLSLLLGGVNMIVYSIFATASWFLIERVGRRKLFLYGTVGQCLSMVLTFACLIPGTPSAAKGAAVGLFTYIASFGATWLPLPWLYPAEISPIKTRAKANALSTCTNWLFNFLIVMITPIMISNIGWGTYLFFAVVNACFLPIIYLWYPETARRSLEEIDLIFAKGYTEKISYVRAARELPYLTDEEIERMAIQYGFGPAEITDSQEKASAHSDEFVVTAGTPPAGEEHVAKIA</sequence>